<evidence type="ECO:0000256" key="1">
    <source>
        <dbReference type="SAM" id="MobiDB-lite"/>
    </source>
</evidence>
<feature type="region of interest" description="Disordered" evidence="1">
    <location>
        <begin position="32"/>
        <end position="64"/>
    </location>
</feature>
<proteinExistence type="predicted"/>
<name>A0A835TG85_9CHLO</name>
<sequence length="622" mass="66300">MAEPVVGNADVMAHWAKMFGQDEDADCKVVLMLESSPPGGAGEPSGTAPEGSGPDEPDAPDAPGRVVAVLPAHSWVLRPACEKWNDQWLKWTARPDSDAHPSSKRRKLSSDQAVAVTITVAAGSGTGPSSAELVAAHTNQKEIRIDVRCRAEVPSALAVVEYAYTGQVKPGSVTEAIQIWRQADYLQMKGCMAACLELVKKKLAEEKRAAAAGASGSSAGGSTGSSAGAAIEFFQSYAAWPDAATNPSHQSFMPLLAEAKRQLVAHFGDTLAVLNKKELYDQMLALPAVGLEALLESDDFGTDSESSVVLLLAEWIDANYGRTDAATRRRLCGLLRLCQCSRAYLDWVLPALALDHLLHPDTQAGWFPITPAQLTGCVSRYLAASDDEKAALERFMRKPGALTGAACLNVTPRRQCVPAAGLTYTFSAGRAELVKAFAGLRGGNESALWAHLRVGTRDTCLYAQGLAWCVSTSVKHGSSMAGLWLNVNVPRMYCEVAGTAPATSVSTLMRTPFPTAWLSSRMCVHMWAPAGDAADADAADADGNQWPQECSVRLTSKGIGEMGRSRGRREVLQLAAVPIAQPPLQMQTAQQALEAAVAAQWARYLKDDRLTGTITILPEGCR</sequence>
<dbReference type="InterPro" id="IPR045890">
    <property type="entry name" value="POB1-like"/>
</dbReference>
<evidence type="ECO:0008006" key="4">
    <source>
        <dbReference type="Google" id="ProtNLM"/>
    </source>
</evidence>
<dbReference type="AlphaFoldDB" id="A0A835TG85"/>
<dbReference type="Proteomes" id="UP000613740">
    <property type="component" value="Unassembled WGS sequence"/>
</dbReference>
<dbReference type="EMBL" id="JAEHOD010000045">
    <property type="protein sequence ID" value="KAG2437706.1"/>
    <property type="molecule type" value="Genomic_DNA"/>
</dbReference>
<gene>
    <name evidence="2" type="ORF">HYH02_011084</name>
</gene>
<evidence type="ECO:0000313" key="2">
    <source>
        <dbReference type="EMBL" id="KAG2437706.1"/>
    </source>
</evidence>
<keyword evidence="3" id="KW-1185">Reference proteome</keyword>
<feature type="compositionally biased region" description="Low complexity" evidence="1">
    <location>
        <begin position="34"/>
        <end position="52"/>
    </location>
</feature>
<evidence type="ECO:0000313" key="3">
    <source>
        <dbReference type="Proteomes" id="UP000613740"/>
    </source>
</evidence>
<dbReference type="PANTHER" id="PTHR46336">
    <property type="entry name" value="OS02G0260700 PROTEIN"/>
    <property type="match status" value="1"/>
</dbReference>
<organism evidence="2 3">
    <name type="scientific">Chlamydomonas schloesseri</name>
    <dbReference type="NCBI Taxonomy" id="2026947"/>
    <lineage>
        <taxon>Eukaryota</taxon>
        <taxon>Viridiplantae</taxon>
        <taxon>Chlorophyta</taxon>
        <taxon>core chlorophytes</taxon>
        <taxon>Chlorophyceae</taxon>
        <taxon>CS clade</taxon>
        <taxon>Chlamydomonadales</taxon>
        <taxon>Chlamydomonadaceae</taxon>
        <taxon>Chlamydomonas</taxon>
    </lineage>
</organism>
<reference evidence="2" key="1">
    <citation type="journal article" date="2020" name="bioRxiv">
        <title>Comparative genomics of Chlamydomonas.</title>
        <authorList>
            <person name="Craig R.J."/>
            <person name="Hasan A.R."/>
            <person name="Ness R.W."/>
            <person name="Keightley P.D."/>
        </authorList>
    </citation>
    <scope>NUCLEOTIDE SEQUENCE</scope>
    <source>
        <strain evidence="2">CCAP 11/173</strain>
    </source>
</reference>
<accession>A0A835TG85</accession>
<comment type="caution">
    <text evidence="2">The sequence shown here is derived from an EMBL/GenBank/DDBJ whole genome shotgun (WGS) entry which is preliminary data.</text>
</comment>
<dbReference type="PANTHER" id="PTHR46336:SF3">
    <property type="entry name" value="BTB_POZ DOMAIN-CONTAINING PROTEIN POB1"/>
    <property type="match status" value="1"/>
</dbReference>
<protein>
    <recommendedName>
        <fullName evidence="4">BACK domain-containing protein</fullName>
    </recommendedName>
</protein>
<dbReference type="OrthoDB" id="546755at2759"/>